<evidence type="ECO:0000256" key="1">
    <source>
        <dbReference type="ARBA" id="ARBA00004370"/>
    </source>
</evidence>
<dbReference type="PANTHER" id="PTHR35851:SF1">
    <property type="entry name" value="CELL DIVISION PROTEIN FTSQ"/>
    <property type="match status" value="1"/>
</dbReference>
<dbReference type="EMBL" id="JAGQFT010000185">
    <property type="protein sequence ID" value="MBR0563836.1"/>
    <property type="molecule type" value="Genomic_DNA"/>
</dbReference>
<evidence type="ECO:0000256" key="5">
    <source>
        <dbReference type="ARBA" id="ARBA00022692"/>
    </source>
</evidence>
<keyword evidence="3 9" id="KW-0997">Cell inner membrane</keyword>
<keyword evidence="5 9" id="KW-0812">Transmembrane</keyword>
<dbReference type="AlphaFoldDB" id="A0A8J7VXQ0"/>
<evidence type="ECO:0000256" key="4">
    <source>
        <dbReference type="ARBA" id="ARBA00022618"/>
    </source>
</evidence>
<keyword evidence="6 9" id="KW-1133">Transmembrane helix</keyword>
<evidence type="ECO:0000313" key="13">
    <source>
        <dbReference type="EMBL" id="MBS7457739.1"/>
    </source>
</evidence>
<feature type="region of interest" description="Disordered" evidence="10">
    <location>
        <begin position="238"/>
        <end position="267"/>
    </location>
</feature>
<dbReference type="Gene3D" id="3.40.50.11690">
    <property type="entry name" value="Cell division protein FtsQ/DivIB"/>
    <property type="match status" value="1"/>
</dbReference>
<protein>
    <recommendedName>
        <fullName evidence="9">Cell division protein FtsQ</fullName>
    </recommendedName>
</protein>
<evidence type="ECO:0000256" key="2">
    <source>
        <dbReference type="ARBA" id="ARBA00022475"/>
    </source>
</evidence>
<name>A0A8J7VXQ0_9GAMM</name>
<dbReference type="HAMAP" id="MF_00911">
    <property type="entry name" value="FtsQ_subfam"/>
    <property type="match status" value="1"/>
</dbReference>
<evidence type="ECO:0000259" key="11">
    <source>
        <dbReference type="PROSITE" id="PS51779"/>
    </source>
</evidence>
<comment type="subunit">
    <text evidence="9">Part of a complex composed of FtsB, FtsL and FtsQ.</text>
</comment>
<feature type="domain" description="POTRA" evidence="11">
    <location>
        <begin position="34"/>
        <end position="103"/>
    </location>
</feature>
<evidence type="ECO:0000256" key="3">
    <source>
        <dbReference type="ARBA" id="ARBA00022519"/>
    </source>
</evidence>
<dbReference type="InterPro" id="IPR034746">
    <property type="entry name" value="POTRA"/>
</dbReference>
<gene>
    <name evidence="9" type="primary">ftsQ</name>
    <name evidence="13" type="ORF">KB893_011420</name>
    <name evidence="12" type="ORF">KB893_15145</name>
</gene>
<dbReference type="InterPro" id="IPR045335">
    <property type="entry name" value="FtsQ_C_sf"/>
</dbReference>
<evidence type="ECO:0000256" key="10">
    <source>
        <dbReference type="SAM" id="MobiDB-lite"/>
    </source>
</evidence>
<evidence type="ECO:0000256" key="9">
    <source>
        <dbReference type="HAMAP-Rule" id="MF_00911"/>
    </source>
</evidence>
<sequence>MNALVRLVAWTLAIALVALPIVAVLNGWIAGDRWPMRRLLVTGAFERVSEEQVRGAVLPHADGGFFGVDPLEVRVAVAGLPWVETVAVRKRWPDVLEVAISEHRPFARWGEDQLLSEQGRLFATPGDSAIPDGLPQLHGPQSRVAEVVGLFKAAAPLFAGSGRRLERVDLSARGSWTLALDGGTEVVLGRTEPEARMTRFARLLPHVVAAERRPLLRADLRYTNGFALVWGDAEPEAPGAAGAALDPSPRVAARTRPGTPMHAQART</sequence>
<dbReference type="PROSITE" id="PS51779">
    <property type="entry name" value="POTRA"/>
    <property type="match status" value="1"/>
</dbReference>
<evidence type="ECO:0000256" key="8">
    <source>
        <dbReference type="ARBA" id="ARBA00023306"/>
    </source>
</evidence>
<dbReference type="GO" id="GO:0032153">
    <property type="term" value="C:cell division site"/>
    <property type="evidence" value="ECO:0007669"/>
    <property type="project" value="UniProtKB-UniRule"/>
</dbReference>
<accession>A0A8J7VXQ0</accession>
<evidence type="ECO:0000313" key="14">
    <source>
        <dbReference type="Proteomes" id="UP000675747"/>
    </source>
</evidence>
<dbReference type="RefSeq" id="WP_211927728.1">
    <property type="nucleotide sequence ID" value="NZ_JAGQFT020000007.1"/>
</dbReference>
<comment type="similarity">
    <text evidence="9">Belongs to the FtsQ/DivIB family. FtsQ subfamily.</text>
</comment>
<dbReference type="InterPro" id="IPR026579">
    <property type="entry name" value="FtsQ"/>
</dbReference>
<dbReference type="Pfam" id="PF08478">
    <property type="entry name" value="POTRA_1"/>
    <property type="match status" value="1"/>
</dbReference>
<keyword evidence="7 9" id="KW-0472">Membrane</keyword>
<dbReference type="EMBL" id="JAGQFT020000007">
    <property type="protein sequence ID" value="MBS7457739.1"/>
    <property type="molecule type" value="Genomic_DNA"/>
</dbReference>
<dbReference type="Proteomes" id="UP000675747">
    <property type="component" value="Unassembled WGS sequence"/>
</dbReference>
<keyword evidence="14" id="KW-1185">Reference proteome</keyword>
<comment type="caution">
    <text evidence="12">The sequence shown here is derived from an EMBL/GenBank/DDBJ whole genome shotgun (WGS) entry which is preliminary data.</text>
</comment>
<organism evidence="12">
    <name type="scientific">Coralloluteibacterium stylophorae</name>
    <dbReference type="NCBI Taxonomy" id="1776034"/>
    <lineage>
        <taxon>Bacteria</taxon>
        <taxon>Pseudomonadati</taxon>
        <taxon>Pseudomonadota</taxon>
        <taxon>Gammaproteobacteria</taxon>
        <taxon>Lysobacterales</taxon>
        <taxon>Lysobacteraceae</taxon>
        <taxon>Coralloluteibacterium</taxon>
    </lineage>
</organism>
<keyword evidence="4 9" id="KW-0132">Cell division</keyword>
<evidence type="ECO:0000256" key="6">
    <source>
        <dbReference type="ARBA" id="ARBA00022989"/>
    </source>
</evidence>
<evidence type="ECO:0000313" key="12">
    <source>
        <dbReference type="EMBL" id="MBR0563836.1"/>
    </source>
</evidence>
<comment type="subcellular location">
    <subcellularLocation>
        <location evidence="9">Cell inner membrane</location>
        <topology evidence="9">Single-pass type II membrane protein</topology>
    </subcellularLocation>
    <subcellularLocation>
        <location evidence="1">Membrane</location>
    </subcellularLocation>
    <text evidence="9">Localizes to the division septum.</text>
</comment>
<dbReference type="InterPro" id="IPR013685">
    <property type="entry name" value="POTRA_FtsQ_type"/>
</dbReference>
<dbReference type="PANTHER" id="PTHR35851">
    <property type="entry name" value="CELL DIVISION PROTEIN FTSQ"/>
    <property type="match status" value="1"/>
</dbReference>
<keyword evidence="8 9" id="KW-0131">Cell cycle</keyword>
<evidence type="ECO:0000256" key="7">
    <source>
        <dbReference type="ARBA" id="ARBA00023136"/>
    </source>
</evidence>
<dbReference type="Pfam" id="PF03799">
    <property type="entry name" value="FtsQ_DivIB_C"/>
    <property type="match status" value="1"/>
</dbReference>
<reference evidence="12" key="2">
    <citation type="submission" date="2021-04" db="EMBL/GenBank/DDBJ databases">
        <authorList>
            <person name="Karlyshev A.V."/>
        </authorList>
    </citation>
    <scope>NUCLEOTIDE SEQUENCE</scope>
    <source>
        <strain evidence="12">LMG 29479</strain>
    </source>
</reference>
<comment type="function">
    <text evidence="9">Essential cell division protein. May link together the upstream cell division proteins, which are predominantly cytoplasmic, with the downstream cell division proteins, which are predominantly periplasmic. May control correct divisome assembly.</text>
</comment>
<dbReference type="GO" id="GO:0090529">
    <property type="term" value="P:cell septum assembly"/>
    <property type="evidence" value="ECO:0007669"/>
    <property type="project" value="InterPro"/>
</dbReference>
<proteinExistence type="inferred from homology"/>
<dbReference type="InterPro" id="IPR005548">
    <property type="entry name" value="Cell_div_FtsQ/DivIB_C"/>
</dbReference>
<reference evidence="13 14" key="1">
    <citation type="journal article" date="2021" name="Microbiol. Resour. Announc.">
        <title>Draft Genome Sequence of Coralloluteibacterium stylophorae LMG 29479T.</title>
        <authorList>
            <person name="Karlyshev A.V."/>
            <person name="Kudryashova E.B."/>
            <person name="Ariskina E.V."/>
            <person name="Conroy A.P."/>
            <person name="Abidueva E.Y."/>
        </authorList>
    </citation>
    <scope>NUCLEOTIDE SEQUENCE [LARGE SCALE GENOMIC DNA]</scope>
    <source>
        <strain evidence="13 14">LMG 29479</strain>
    </source>
</reference>
<dbReference type="Gene3D" id="3.10.20.310">
    <property type="entry name" value="membrane protein fhac"/>
    <property type="match status" value="1"/>
</dbReference>
<keyword evidence="2 9" id="KW-1003">Cell membrane</keyword>
<dbReference type="GO" id="GO:0043093">
    <property type="term" value="P:FtsZ-dependent cytokinesis"/>
    <property type="evidence" value="ECO:0007669"/>
    <property type="project" value="UniProtKB-UniRule"/>
</dbReference>
<dbReference type="GO" id="GO:0005886">
    <property type="term" value="C:plasma membrane"/>
    <property type="evidence" value="ECO:0007669"/>
    <property type="project" value="UniProtKB-SubCell"/>
</dbReference>